<proteinExistence type="predicted"/>
<feature type="region of interest" description="Disordered" evidence="1">
    <location>
        <begin position="213"/>
        <end position="363"/>
    </location>
</feature>
<evidence type="ECO:0000256" key="1">
    <source>
        <dbReference type="SAM" id="MobiDB-lite"/>
    </source>
</evidence>
<feature type="compositionally biased region" description="Polar residues" evidence="1">
    <location>
        <begin position="324"/>
        <end position="357"/>
    </location>
</feature>
<reference evidence="2 3" key="1">
    <citation type="journal article" date="2016" name="Genome Biol. Evol.">
        <title>Gene Family Evolution Reflects Adaptation to Soil Environmental Stressors in the Genome of the Collembolan Orchesella cincta.</title>
        <authorList>
            <person name="Faddeeva-Vakhrusheva A."/>
            <person name="Derks M.F."/>
            <person name="Anvar S.Y."/>
            <person name="Agamennone V."/>
            <person name="Suring W."/>
            <person name="Smit S."/>
            <person name="van Straalen N.M."/>
            <person name="Roelofs D."/>
        </authorList>
    </citation>
    <scope>NUCLEOTIDE SEQUENCE [LARGE SCALE GENOMIC DNA]</scope>
    <source>
        <tissue evidence="2">Mixed pool</tissue>
    </source>
</reference>
<keyword evidence="3" id="KW-1185">Reference proteome</keyword>
<feature type="non-terminal residue" evidence="2">
    <location>
        <position position="1"/>
    </location>
</feature>
<dbReference type="EMBL" id="LJIJ01001331">
    <property type="protein sequence ID" value="ODM92088.1"/>
    <property type="molecule type" value="Genomic_DNA"/>
</dbReference>
<sequence length="571" mass="62742">DTFETACLLSTDIKTLASLKMKAETRLECYRAEKILLRKQLQQKSSDSSFSSLNSPIYDLKSTSVPFKPLHAHSASRSSVSTSPPPILKPLETVNNAYTPHNHTNLTSTQAPVGANFTLPHATVSPSLSTLNASFLSPHTTISRPVFPTKAPSFYKPQSIVPLSATNSQTIPSSLQSIFPSSPSNSSSKQAFPISLHASFSSTESPNFILPYSSPSFPPKKKVDQSSFKTKSFIEPSASPPQPSTTPDEETSQPSTSPDEETSQPSTTSDEETSQSSATPDEETSQPSPPQMRKQVNRPPPKKQSGVHHPDEETSQPSAIPYAETSQPSTTPDEETSQPSTTPVEESGKSSSSNTVKYTIPPVLTQNASRDATASSSTTAKCPTVVYLPILPRIHNNTEATTSNTLSWVVNSKMLFENVNINFSCDNTSQESDEEAYLRTQCNILSVGRKLKGKVDKKTAAILELNPAKNYKIACKSLSYKKKNCFNGTKSNMMIADWPDVIGTNSKLFFKVKREPLHVKLARLFCQSAVYANMIQNKIVNINDLTFMLLLPSWQNAYKCQITFFRDYYCY</sequence>
<dbReference type="AlphaFoldDB" id="A0A1D2MGH0"/>
<name>A0A1D2MGH0_ORCCI</name>
<protein>
    <submittedName>
        <fullName evidence="2">Uncharacterized protein</fullName>
    </submittedName>
</protein>
<gene>
    <name evidence="2" type="ORF">Ocin01_14593</name>
</gene>
<comment type="caution">
    <text evidence="2">The sequence shown here is derived from an EMBL/GenBank/DDBJ whole genome shotgun (WGS) entry which is preliminary data.</text>
</comment>
<evidence type="ECO:0000313" key="3">
    <source>
        <dbReference type="Proteomes" id="UP000094527"/>
    </source>
</evidence>
<organism evidence="2 3">
    <name type="scientific">Orchesella cincta</name>
    <name type="common">Springtail</name>
    <name type="synonym">Podura cincta</name>
    <dbReference type="NCBI Taxonomy" id="48709"/>
    <lineage>
        <taxon>Eukaryota</taxon>
        <taxon>Metazoa</taxon>
        <taxon>Ecdysozoa</taxon>
        <taxon>Arthropoda</taxon>
        <taxon>Hexapoda</taxon>
        <taxon>Collembola</taxon>
        <taxon>Entomobryomorpha</taxon>
        <taxon>Entomobryoidea</taxon>
        <taxon>Orchesellidae</taxon>
        <taxon>Orchesellinae</taxon>
        <taxon>Orchesella</taxon>
    </lineage>
</organism>
<evidence type="ECO:0000313" key="2">
    <source>
        <dbReference type="EMBL" id="ODM92088.1"/>
    </source>
</evidence>
<accession>A0A1D2MGH0</accession>
<dbReference type="Proteomes" id="UP000094527">
    <property type="component" value="Unassembled WGS sequence"/>
</dbReference>
<dbReference type="STRING" id="48709.A0A1D2MGH0"/>